<gene>
    <name evidence="1" type="ORF">FC756_19875</name>
</gene>
<dbReference type="RefSeq" id="WP_107896479.1">
    <property type="nucleotide sequence ID" value="NZ_PYWM01000021.1"/>
</dbReference>
<reference evidence="1 2" key="1">
    <citation type="submission" date="2019-04" db="EMBL/GenBank/DDBJ databases">
        <title>Lysinibacillus genome sequencing.</title>
        <authorList>
            <person name="Dunlap C."/>
        </authorList>
    </citation>
    <scope>NUCLEOTIDE SEQUENCE [LARGE SCALE GENOMIC DNA]</scope>
    <source>
        <strain evidence="1 2">CCTCC AB 2010389</strain>
    </source>
</reference>
<evidence type="ECO:0000313" key="2">
    <source>
        <dbReference type="Proteomes" id="UP000308744"/>
    </source>
</evidence>
<comment type="caution">
    <text evidence="1">The sequence shown here is derived from an EMBL/GenBank/DDBJ whole genome shotgun (WGS) entry which is preliminary data.</text>
</comment>
<dbReference type="AlphaFoldDB" id="A0A4U2YGM0"/>
<organism evidence="1 2">
    <name type="scientific">Lysinibacillus mangiferihumi</name>
    <dbReference type="NCBI Taxonomy" id="1130819"/>
    <lineage>
        <taxon>Bacteria</taxon>
        <taxon>Bacillati</taxon>
        <taxon>Bacillota</taxon>
        <taxon>Bacilli</taxon>
        <taxon>Bacillales</taxon>
        <taxon>Bacillaceae</taxon>
        <taxon>Lysinibacillus</taxon>
    </lineage>
</organism>
<accession>A0A4U2YGM0</accession>
<protein>
    <recommendedName>
        <fullName evidence="3">YopX protein domain-containing protein</fullName>
    </recommendedName>
</protein>
<dbReference type="Proteomes" id="UP000308744">
    <property type="component" value="Unassembled WGS sequence"/>
</dbReference>
<evidence type="ECO:0008006" key="3">
    <source>
        <dbReference type="Google" id="ProtNLM"/>
    </source>
</evidence>
<evidence type="ECO:0000313" key="1">
    <source>
        <dbReference type="EMBL" id="TKI60079.1"/>
    </source>
</evidence>
<sequence length="66" mass="7669">MGTIKFRPIRNIYWDNNGRAVLVFHEGKSYEGEFHESGKITATTPYYDADDYINESDIEIISYCTI</sequence>
<keyword evidence="2" id="KW-1185">Reference proteome</keyword>
<proteinExistence type="predicted"/>
<name>A0A4U2YGM0_9BACI</name>
<dbReference type="EMBL" id="SZPU01000085">
    <property type="protein sequence ID" value="TKI60079.1"/>
    <property type="molecule type" value="Genomic_DNA"/>
</dbReference>